<evidence type="ECO:0000313" key="2">
    <source>
        <dbReference type="Proteomes" id="UP001596145"/>
    </source>
</evidence>
<gene>
    <name evidence="1" type="ORF">ACFPJA_05435</name>
</gene>
<dbReference type="RefSeq" id="WP_122104433.1">
    <property type="nucleotide sequence ID" value="NZ_JBHSKV010000007.1"/>
</dbReference>
<organism evidence="1 2">
    <name type="scientific">Halorubrum glutamatedens</name>
    <dbReference type="NCBI Taxonomy" id="2707018"/>
    <lineage>
        <taxon>Archaea</taxon>
        <taxon>Methanobacteriati</taxon>
        <taxon>Methanobacteriota</taxon>
        <taxon>Stenosarchaea group</taxon>
        <taxon>Halobacteria</taxon>
        <taxon>Halobacteriales</taxon>
        <taxon>Haloferacaceae</taxon>
        <taxon>Halorubrum</taxon>
    </lineage>
</organism>
<dbReference type="AlphaFoldDB" id="A0ABD5QRI4"/>
<evidence type="ECO:0000313" key="1">
    <source>
        <dbReference type="EMBL" id="MFC5134161.1"/>
    </source>
</evidence>
<accession>A0ABD5QRI4</accession>
<name>A0ABD5QRI4_9EURY</name>
<keyword evidence="2" id="KW-1185">Reference proteome</keyword>
<protein>
    <submittedName>
        <fullName evidence="1">Uncharacterized protein</fullName>
    </submittedName>
</protein>
<reference evidence="1 2" key="1">
    <citation type="journal article" date="2019" name="Int. J. Syst. Evol. Microbiol.">
        <title>The Global Catalogue of Microorganisms (GCM) 10K type strain sequencing project: providing services to taxonomists for standard genome sequencing and annotation.</title>
        <authorList>
            <consortium name="The Broad Institute Genomics Platform"/>
            <consortium name="The Broad Institute Genome Sequencing Center for Infectious Disease"/>
            <person name="Wu L."/>
            <person name="Ma J."/>
        </authorList>
    </citation>
    <scope>NUCLEOTIDE SEQUENCE [LARGE SCALE GENOMIC DNA]</scope>
    <source>
        <strain evidence="1 2">CGMCC 1.16026</strain>
    </source>
</reference>
<sequence>MTKEDLLRNRLNDPNVTIENIREDEIGYWANIVFSGTEQQYHEFVEKTEDIIHGGPLALGRDGVHAEVRLR</sequence>
<proteinExistence type="predicted"/>
<dbReference type="EMBL" id="JBHSKV010000007">
    <property type="protein sequence ID" value="MFC5134161.1"/>
    <property type="molecule type" value="Genomic_DNA"/>
</dbReference>
<comment type="caution">
    <text evidence="1">The sequence shown here is derived from an EMBL/GenBank/DDBJ whole genome shotgun (WGS) entry which is preliminary data.</text>
</comment>
<dbReference type="Proteomes" id="UP001596145">
    <property type="component" value="Unassembled WGS sequence"/>
</dbReference>